<protein>
    <submittedName>
        <fullName evidence="2">CSP41B protein</fullName>
    </submittedName>
</protein>
<dbReference type="GO" id="GO:0005996">
    <property type="term" value="P:monosaccharide metabolic process"/>
    <property type="evidence" value="ECO:0007669"/>
    <property type="project" value="TreeGrafter"/>
</dbReference>
<evidence type="ECO:0000313" key="3">
    <source>
        <dbReference type="Proteomes" id="UP000604046"/>
    </source>
</evidence>
<dbReference type="Proteomes" id="UP000604046">
    <property type="component" value="Unassembled WGS sequence"/>
</dbReference>
<dbReference type="PANTHER" id="PTHR43725">
    <property type="entry name" value="UDP-GLUCOSE 4-EPIMERASE"/>
    <property type="match status" value="1"/>
</dbReference>
<dbReference type="Gene3D" id="3.40.50.720">
    <property type="entry name" value="NAD(P)-binding Rossmann-like Domain"/>
    <property type="match status" value="1"/>
</dbReference>
<sequence length="437" mass="46860">MTRGCGKAAVAAAGATALAASSQLSAFAVPRASDVSAPASLRTAGATSARQQAQASHGGVVGITGAAFAAAGFAASRRRGVGSAALTRAKDSRVACAAAGGKKRCLVMGGTRFIGCYLVAKLREQGHDVVLCNRGKTNGGKPERLPGVSDMDYQKMLEGVSVLVADRKVPEQLKAAVTGAGKFDLVFDNNVRKLAEVQPLVEAVQASGGCEQFFLMSSAGVYGPTDVLPLSEQNPGDPNSRHKEKLQCENYLDAQGLNWTSIRPVYIYGPLNYNPVERYFFDRVSRGRPVCVPYDGKYITQLGHCEDLADFMIKCIGNPAVRGQVYNVSSEEYVTFDGMAKLCAEAAGVAEPKIVHYDPKSVEVPEGFPKAFPFRGMHFFASIEKAKQDVPDWAPKYTMLEGLRSSFQQDYLARGFDKQQPDFRTDELILSKAMSAA</sequence>
<dbReference type="OrthoDB" id="419598at2759"/>
<reference evidence="2" key="1">
    <citation type="submission" date="2021-02" db="EMBL/GenBank/DDBJ databases">
        <authorList>
            <person name="Dougan E. K."/>
            <person name="Rhodes N."/>
            <person name="Thang M."/>
            <person name="Chan C."/>
        </authorList>
    </citation>
    <scope>NUCLEOTIDE SEQUENCE</scope>
</reference>
<organism evidence="2 3">
    <name type="scientific">Symbiodinium natans</name>
    <dbReference type="NCBI Taxonomy" id="878477"/>
    <lineage>
        <taxon>Eukaryota</taxon>
        <taxon>Sar</taxon>
        <taxon>Alveolata</taxon>
        <taxon>Dinophyceae</taxon>
        <taxon>Suessiales</taxon>
        <taxon>Symbiodiniaceae</taxon>
        <taxon>Symbiodinium</taxon>
    </lineage>
</organism>
<evidence type="ECO:0000313" key="2">
    <source>
        <dbReference type="EMBL" id="CAE7563231.1"/>
    </source>
</evidence>
<comment type="caution">
    <text evidence="2">The sequence shown here is derived from an EMBL/GenBank/DDBJ whole genome shotgun (WGS) entry which is preliminary data.</text>
</comment>
<proteinExistence type="predicted"/>
<dbReference type="AlphaFoldDB" id="A0A812UA64"/>
<dbReference type="Pfam" id="PF01370">
    <property type="entry name" value="Epimerase"/>
    <property type="match status" value="1"/>
</dbReference>
<dbReference type="InterPro" id="IPR036291">
    <property type="entry name" value="NAD(P)-bd_dom_sf"/>
</dbReference>
<dbReference type="GO" id="GO:0003978">
    <property type="term" value="F:UDP-glucose 4-epimerase activity"/>
    <property type="evidence" value="ECO:0007669"/>
    <property type="project" value="TreeGrafter"/>
</dbReference>
<gene>
    <name evidence="2" type="primary">CSP41B</name>
    <name evidence="2" type="ORF">SNAT2548_LOCUS31833</name>
</gene>
<feature type="domain" description="NAD-dependent epimerase/dehydratase" evidence="1">
    <location>
        <begin position="106"/>
        <end position="328"/>
    </location>
</feature>
<dbReference type="EMBL" id="CAJNDS010002679">
    <property type="protein sequence ID" value="CAE7563231.1"/>
    <property type="molecule type" value="Genomic_DNA"/>
</dbReference>
<keyword evidence="3" id="KW-1185">Reference proteome</keyword>
<accession>A0A812UA64</accession>
<dbReference type="PANTHER" id="PTHR43725:SF8">
    <property type="entry name" value="CHLOROPLAST STEM-LOOP BINDING PROTEIN OF 41 KDA B, CHLOROPLASTIC"/>
    <property type="match status" value="1"/>
</dbReference>
<evidence type="ECO:0000259" key="1">
    <source>
        <dbReference type="Pfam" id="PF01370"/>
    </source>
</evidence>
<dbReference type="InterPro" id="IPR001509">
    <property type="entry name" value="Epimerase_deHydtase"/>
</dbReference>
<dbReference type="SUPFAM" id="SSF51735">
    <property type="entry name" value="NAD(P)-binding Rossmann-fold domains"/>
    <property type="match status" value="1"/>
</dbReference>
<name>A0A812UA64_9DINO</name>
<dbReference type="GO" id="GO:0005829">
    <property type="term" value="C:cytosol"/>
    <property type="evidence" value="ECO:0007669"/>
    <property type="project" value="TreeGrafter"/>
</dbReference>